<feature type="compositionally biased region" description="Acidic residues" evidence="1">
    <location>
        <begin position="1762"/>
        <end position="1771"/>
    </location>
</feature>
<feature type="compositionally biased region" description="Basic and acidic residues" evidence="1">
    <location>
        <begin position="1781"/>
        <end position="1795"/>
    </location>
</feature>
<feature type="compositionally biased region" description="Polar residues" evidence="1">
    <location>
        <begin position="1344"/>
        <end position="1359"/>
    </location>
</feature>
<feature type="region of interest" description="Disordered" evidence="1">
    <location>
        <begin position="825"/>
        <end position="1014"/>
    </location>
</feature>
<feature type="compositionally biased region" description="Basic residues" evidence="1">
    <location>
        <begin position="2015"/>
        <end position="2025"/>
    </location>
</feature>
<feature type="compositionally biased region" description="Polar residues" evidence="1">
    <location>
        <begin position="918"/>
        <end position="957"/>
    </location>
</feature>
<proteinExistence type="predicted"/>
<feature type="compositionally biased region" description="Low complexity" evidence="1">
    <location>
        <begin position="2194"/>
        <end position="2206"/>
    </location>
</feature>
<feature type="compositionally biased region" description="Polar residues" evidence="1">
    <location>
        <begin position="1391"/>
        <end position="1415"/>
    </location>
</feature>
<feature type="region of interest" description="Disordered" evidence="1">
    <location>
        <begin position="716"/>
        <end position="747"/>
    </location>
</feature>
<feature type="compositionally biased region" description="Basic residues" evidence="1">
    <location>
        <begin position="2711"/>
        <end position="2720"/>
    </location>
</feature>
<feature type="region of interest" description="Disordered" evidence="1">
    <location>
        <begin position="603"/>
        <end position="624"/>
    </location>
</feature>
<feature type="compositionally biased region" description="Basic and acidic residues" evidence="1">
    <location>
        <begin position="470"/>
        <end position="479"/>
    </location>
</feature>
<name>A0A9N9MWX8_9CUCU</name>
<feature type="compositionally biased region" description="Acidic residues" evidence="1">
    <location>
        <begin position="1682"/>
        <end position="1691"/>
    </location>
</feature>
<gene>
    <name evidence="2" type="ORF">CEUTPL_LOCUS12087</name>
</gene>
<feature type="compositionally biased region" description="Acidic residues" evidence="1">
    <location>
        <begin position="1719"/>
        <end position="1737"/>
    </location>
</feature>
<feature type="compositionally biased region" description="Polar residues" evidence="1">
    <location>
        <begin position="242"/>
        <end position="255"/>
    </location>
</feature>
<accession>A0A9N9MWX8</accession>
<feature type="compositionally biased region" description="Low complexity" evidence="1">
    <location>
        <begin position="2441"/>
        <end position="2453"/>
    </location>
</feature>
<evidence type="ECO:0000313" key="3">
    <source>
        <dbReference type="Proteomes" id="UP001152799"/>
    </source>
</evidence>
<feature type="region of interest" description="Disordered" evidence="1">
    <location>
        <begin position="230"/>
        <end position="286"/>
    </location>
</feature>
<feature type="compositionally biased region" description="Polar residues" evidence="1">
    <location>
        <begin position="2221"/>
        <end position="2230"/>
    </location>
</feature>
<feature type="region of interest" description="Disordered" evidence="1">
    <location>
        <begin position="1292"/>
        <end position="1449"/>
    </location>
</feature>
<feature type="compositionally biased region" description="Basic and acidic residues" evidence="1">
    <location>
        <begin position="1418"/>
        <end position="1433"/>
    </location>
</feature>
<feature type="compositionally biased region" description="Polar residues" evidence="1">
    <location>
        <begin position="1185"/>
        <end position="1194"/>
    </location>
</feature>
<dbReference type="InterPro" id="IPR008984">
    <property type="entry name" value="SMAD_FHA_dom_sf"/>
</dbReference>
<organism evidence="2 3">
    <name type="scientific">Ceutorhynchus assimilis</name>
    <name type="common">cabbage seed weevil</name>
    <dbReference type="NCBI Taxonomy" id="467358"/>
    <lineage>
        <taxon>Eukaryota</taxon>
        <taxon>Metazoa</taxon>
        <taxon>Ecdysozoa</taxon>
        <taxon>Arthropoda</taxon>
        <taxon>Hexapoda</taxon>
        <taxon>Insecta</taxon>
        <taxon>Pterygota</taxon>
        <taxon>Neoptera</taxon>
        <taxon>Endopterygota</taxon>
        <taxon>Coleoptera</taxon>
        <taxon>Polyphaga</taxon>
        <taxon>Cucujiformia</taxon>
        <taxon>Curculionidae</taxon>
        <taxon>Ceutorhynchinae</taxon>
        <taxon>Ceutorhynchus</taxon>
    </lineage>
</organism>
<feature type="compositionally biased region" description="Polar residues" evidence="1">
    <location>
        <begin position="722"/>
        <end position="740"/>
    </location>
</feature>
<feature type="compositionally biased region" description="Polar residues" evidence="1">
    <location>
        <begin position="2657"/>
        <end position="2667"/>
    </location>
</feature>
<feature type="compositionally biased region" description="Basic and acidic residues" evidence="1">
    <location>
        <begin position="2254"/>
        <end position="2268"/>
    </location>
</feature>
<sequence>MEGINMLGRLVLVKNGVLKPDKATALKEGENMIGTGAGCILRLKSQKSTTQSVLDVHCVIGVSKNGAALCKNKSEGVPIRINDKLALRPQFLKHGDTLSIIDMEFRYLNEHVKDKPEDFFAKEKLGLIPIRKSVNPLPKTPARITSTPTPHKNLNLSLRANETKLSRFPKLNQTLQKSVARTKTPNYRTPNKDTVQKKLIPKTPNLANISEQDLIAFSPLAQPLRMDHEDVGENMSDLPSEPQFNESDNEPSSMSLGLDVNISESSNKTTRQSKLEEPVNSDVGDEDVDFSRSEIFEESVEEQRNFVTVRPRRLVQEAKISEKSQTRSSASPVNKDSTVNSLKAFFTMDSSVCESDTGVMDHVDKTMTTLKESVSESESNHSLYDINYVDDVIYEAPNEDDIIPETQQANDDSVFLEQNDAIEGVGNKARTGTVLSDSFNSVYQDTKDEASVSLRSTRLLKSIRKTRSVTNEHIREAHSLSRSSKKKSSEHVSAVSSDSDTLQDKLTQDAGEMSESRDTTLDKSLTASESRDTIQNKSSKCVSTFDKSTQDATNISSKDTIQNKSKRVSTCVDSATESGEMPDSRKTTLNKSVTAQVMNISASESSDTIQNKSSKRASAFDESTQDPVIESVVESKVLVQKRSSRRISTFNYSTQDAAKISSSESKDAVQKKSSKRVSTYVESTIEPGNISESMETTPNKSLKPIAAQVVNISVSESRDSIPNKSSKCVSAFDESTQDPVNESVIESKDAIQKRSSKRFSCFNYSTQDAENTSSSESEDSIQNQSSKRVSTYVESITEAGNISELMETTSNKSLNPIKVENISASESRDTIPNKSSKYVSDLDESAQNAVNESVVESKETIQKRSSKHMSTFEDSTQDAENTSSSESEDAIQNKSSKRVSTYVESTTEAGNILEPMETTLNESSKPITTKIENISTSKSEDTSQNSTFDAANVPASESSKRISTFDESTQDAVNISTSGRKSKRMSTFDESTQVVEKSKHDTQDEESRVTTLNKSSKRISTFDESTQDAVNISTSGQKSKRMSTFDESTQVVEKSKHDTQDGESRATTLNKSSKRISTFDESTQDAVDISTSGRKSKRMSTFDESTQVIEKSKCDTQDAESTKEVLQDVSEMNPTDILDDTEFLSPVRPLKKSMRVQASVADISNNTELHGSTLSQTVKCQLSNSSMTETSLNPSSTSAKSVSSQSFSSFKHNKPETPKAGKLEETGILEETEIIDVLNFTDVGTVQSPDVAVDIDTTRASMSKSRASSLAKRRFSNRTSQMFVDVTCTSTPFQKQSSTRQSNKEVNNSSMSQNNTLRAKLTLKRRSSRVSVSKKAEHDCPSCKSITNQNQSLDTSKNVANRKSRSRSNSVTEPKTTPDTLKKLTPLEMSKNVSAKNKRSLSQFSASLFRTPTSQRKSRIDEKLAMADDETPKSHLTTSRRLSKSTYNPEVEDITPVTPERLCVSGFSDESKIPNKTPVLVDKVNVESQNTETITEDVETAESDLTSKKPQQVMRRQRSPLNRLSNFEGIKKLMKTPPNSPKNDLRNIPNLRRIMSPKQEKSPINDLTNPVGVKNLFKTPKQQKNPTGDLSDAESDVSGLAEVNVSNVEVLSRGSDIENSEDLFTQLTGQQPRKSYNRKCNSLSISKAEMDLNSRKTMGDLPNSSPRVQKWVEETSAVEMESLQDDDDVFADEPTPKSRSERSLSATKETSKSQNNDVDYSDVGENEQMSESDEFTDEANVKPIMDNASPKSEVSKSSYDAVFDDSTDEEVSLQKNSSNLEKSDVKDPSLQKSDESSLEYSDNELEAQNSDDQLSAKLEHSIDEGNISGSVPEKRDTMSERPFRKLKGSRSLSPSKVTPQQYKSRKSVFNFSITTAVPDVDAWKQERNEQINIEKPETPLNEIETETNLVTDNDSESEKLLNNMPEQPVRKSKKGRSFSPTKSSPQHIRGRKSEFNFSVSTAIPDVEIWKRERIEQKGTKRKSSPITQEVLPEKKRCKVTFDIPDEESLPEKKGTRSGRVIKKSSKVVDVKKQPRRKGKAAQAAKEVSEEVDNENNKAVDNQEEGESARAQTETKTNTRNRKKSTMDIDENPAEVSPLKKRGRNEKAVEASKPTKGEVENELEAVVDVPPPKRRRQNTKEATVASLESEENEIKISPLKPRTRRGKAITDADSASISSPKQKGRKVKNATEPIAAETDTASASTSTTRERRAKTLRDATAVTDSPSTSSPKPRGRNVEVIESNNTENPSATSKNAKEPPKKRGRKAEAVDEQETISVSPPKTRKRNAKVPVETPQPEENENKQTTTKPRSRAARKVAEETADIDTPKTNLEENNNKKARPKPRGRRAKDVAEEIANIETSTSSPSKPRGRRAKNVAEEAAVVNSSTSSTPKPNQEEIDDKRAPQKPRGRRAKDVAEETADVETSTSSPSKSRGRRVKNVTEEAAVVESSTSSTPKPNQEEIDNKRAPQKPRGRRAKDVAEEAADLRSSTSSPSKSRGRRAKNVAEEATVVDSSTSSTPKPTQEEIDNKQAVPKTRGGRRAKNIAEETADIEIPTPKSNQEEMDNKQTLAKPRGRRAKNIAEETAEVDNSKSSTPKQNEMNDKQALPKPRARRAKNVVEESTEVETSTTSTLKTNQEEVDNKPRGRRAKNVVKATADVETSTSFTPKPNQEETKPKLRGRKAKNVVEEIADFEKATTSTPNLDQEEMDTKKAKPKGRRAKNVAHETPDAESSTPKKRGGKAKNVTGSIDDIEPPSTKGRSTRAATKAQEDKTEVIPAAPPKKRTRR</sequence>
<feature type="compositionally biased region" description="Polar residues" evidence="1">
    <location>
        <begin position="603"/>
        <end position="612"/>
    </location>
</feature>
<dbReference type="EMBL" id="OU892283">
    <property type="protein sequence ID" value="CAG9771657.1"/>
    <property type="molecule type" value="Genomic_DNA"/>
</dbReference>
<feature type="region of interest" description="Disordered" evidence="1">
    <location>
        <begin position="1970"/>
        <end position="1992"/>
    </location>
</feature>
<feature type="region of interest" description="Disordered" evidence="1">
    <location>
        <begin position="1577"/>
        <end position="1598"/>
    </location>
</feature>
<dbReference type="OrthoDB" id="6288785at2759"/>
<feature type="compositionally biased region" description="Basic and acidic residues" evidence="1">
    <location>
        <begin position="1053"/>
        <end position="1064"/>
    </location>
</feature>
<feature type="compositionally biased region" description="Polar residues" evidence="1">
    <location>
        <begin position="868"/>
        <end position="909"/>
    </location>
</feature>
<feature type="compositionally biased region" description="Polar residues" evidence="1">
    <location>
        <begin position="535"/>
        <end position="563"/>
    </location>
</feature>
<feature type="region of interest" description="Disordered" evidence="1">
    <location>
        <begin position="1680"/>
        <end position="1861"/>
    </location>
</feature>
<protein>
    <recommendedName>
        <fullName evidence="4">FHA domain-containing protein</fullName>
    </recommendedName>
</protein>
<feature type="compositionally biased region" description="Polar residues" evidence="1">
    <location>
        <begin position="1065"/>
        <end position="1077"/>
    </location>
</feature>
<evidence type="ECO:0008006" key="4">
    <source>
        <dbReference type="Google" id="ProtNLM"/>
    </source>
</evidence>
<feature type="compositionally biased region" description="Polar residues" evidence="1">
    <location>
        <begin position="2421"/>
        <end position="2430"/>
    </location>
</feature>
<feature type="compositionally biased region" description="Polar residues" evidence="1">
    <location>
        <begin position="2241"/>
        <end position="2253"/>
    </location>
</feature>
<feature type="compositionally biased region" description="Polar residues" evidence="1">
    <location>
        <begin position="2510"/>
        <end position="2520"/>
    </location>
</feature>
<feature type="region of interest" description="Disordered" evidence="1">
    <location>
        <begin position="2004"/>
        <end position="2785"/>
    </location>
</feature>
<feature type="region of interest" description="Disordered" evidence="1">
    <location>
        <begin position="1028"/>
        <end position="1077"/>
    </location>
</feature>
<feature type="compositionally biased region" description="Basic residues" evidence="1">
    <location>
        <begin position="2336"/>
        <end position="2346"/>
    </location>
</feature>
<feature type="region of interest" description="Disordered" evidence="1">
    <location>
        <begin position="1890"/>
        <end position="1956"/>
    </location>
</feature>
<feature type="compositionally biased region" description="Polar residues" evidence="1">
    <location>
        <begin position="1850"/>
        <end position="1861"/>
    </location>
</feature>
<feature type="compositionally biased region" description="Low complexity" evidence="1">
    <location>
        <begin position="2377"/>
        <end position="2389"/>
    </location>
</feature>
<feature type="compositionally biased region" description="Low complexity" evidence="1">
    <location>
        <begin position="491"/>
        <end position="500"/>
    </location>
</feature>
<feature type="compositionally biased region" description="Basic and acidic residues" evidence="1">
    <location>
        <begin position="1832"/>
        <end position="1843"/>
    </location>
</feature>
<feature type="compositionally biased region" description="Polar residues" evidence="1">
    <location>
        <begin position="965"/>
        <end position="979"/>
    </location>
</feature>
<evidence type="ECO:0000256" key="1">
    <source>
        <dbReference type="SAM" id="MobiDB-lite"/>
    </source>
</evidence>
<feature type="region of interest" description="Disordered" evidence="1">
    <location>
        <begin position="1495"/>
        <end position="1518"/>
    </location>
</feature>
<feature type="compositionally biased region" description="Polar residues" evidence="1">
    <location>
        <begin position="262"/>
        <end position="272"/>
    </location>
</feature>
<dbReference type="Proteomes" id="UP001152799">
    <property type="component" value="Chromosome 7"/>
</dbReference>
<feature type="compositionally biased region" description="Polar residues" evidence="1">
    <location>
        <begin position="1749"/>
        <end position="1758"/>
    </location>
</feature>
<reference evidence="2" key="1">
    <citation type="submission" date="2022-01" db="EMBL/GenBank/DDBJ databases">
        <authorList>
            <person name="King R."/>
        </authorList>
    </citation>
    <scope>NUCLEOTIDE SEQUENCE</scope>
</reference>
<feature type="compositionally biased region" description="Low complexity" evidence="1">
    <location>
        <begin position="1195"/>
        <end position="1209"/>
    </location>
</feature>
<feature type="compositionally biased region" description="Basic and acidic residues" evidence="1">
    <location>
        <begin position="2207"/>
        <end position="2216"/>
    </location>
</feature>
<feature type="compositionally biased region" description="Basic and acidic residues" evidence="1">
    <location>
        <begin position="2104"/>
        <end position="2118"/>
    </location>
</feature>
<feature type="compositionally biased region" description="Polar residues" evidence="1">
    <location>
        <begin position="1703"/>
        <end position="1718"/>
    </location>
</feature>
<feature type="compositionally biased region" description="Low complexity" evidence="1">
    <location>
        <begin position="2168"/>
        <end position="2178"/>
    </location>
</feature>
<keyword evidence="3" id="KW-1185">Reference proteome</keyword>
<feature type="region of interest" description="Disordered" evidence="1">
    <location>
        <begin position="767"/>
        <end position="789"/>
    </location>
</feature>
<feature type="compositionally biased region" description="Low complexity" evidence="1">
    <location>
        <begin position="1372"/>
        <end position="1388"/>
    </location>
</feature>
<feature type="region of interest" description="Disordered" evidence="1">
    <location>
        <begin position="470"/>
        <end position="586"/>
    </location>
</feature>
<feature type="compositionally biased region" description="Polar residues" evidence="1">
    <location>
        <begin position="1292"/>
        <end position="1317"/>
    </location>
</feature>
<evidence type="ECO:0000313" key="2">
    <source>
        <dbReference type="EMBL" id="CAG9771657.1"/>
    </source>
</evidence>
<feature type="compositionally biased region" description="Polar residues" evidence="1">
    <location>
        <begin position="1434"/>
        <end position="1448"/>
    </location>
</feature>
<feature type="compositionally biased region" description="Polar residues" evidence="1">
    <location>
        <begin position="1028"/>
        <end position="1037"/>
    </location>
</feature>
<dbReference type="SUPFAM" id="SSF49879">
    <property type="entry name" value="SMAD/FHA domain"/>
    <property type="match status" value="1"/>
</dbReference>
<feature type="region of interest" description="Disordered" evidence="1">
    <location>
        <begin position="1185"/>
        <end position="1220"/>
    </location>
</feature>
<dbReference type="Gene3D" id="2.60.200.20">
    <property type="match status" value="1"/>
</dbReference>
<feature type="compositionally biased region" description="Basic and acidic residues" evidence="1">
    <location>
        <begin position="996"/>
        <end position="1008"/>
    </location>
</feature>